<protein>
    <submittedName>
        <fullName evidence="2">Uncharacterized protein</fullName>
    </submittedName>
</protein>
<accession>A0A927MTK2</accession>
<comment type="caution">
    <text evidence="2">The sequence shown here is derived from an EMBL/GenBank/DDBJ whole genome shotgun (WGS) entry which is preliminary data.</text>
</comment>
<feature type="compositionally biased region" description="Basic and acidic residues" evidence="1">
    <location>
        <begin position="20"/>
        <end position="30"/>
    </location>
</feature>
<keyword evidence="3" id="KW-1185">Reference proteome</keyword>
<evidence type="ECO:0000313" key="3">
    <source>
        <dbReference type="Proteomes" id="UP000638648"/>
    </source>
</evidence>
<dbReference type="AlphaFoldDB" id="A0A927MTK2"/>
<reference evidence="2" key="1">
    <citation type="submission" date="2020-10" db="EMBL/GenBank/DDBJ databases">
        <title>Sequencing the genomes of 1000 actinobacteria strains.</title>
        <authorList>
            <person name="Klenk H.-P."/>
        </authorList>
    </citation>
    <scope>NUCLEOTIDE SEQUENCE</scope>
    <source>
        <strain evidence="2">DSM 45354</strain>
    </source>
</reference>
<gene>
    <name evidence="2" type="ORF">HEB94_001851</name>
</gene>
<evidence type="ECO:0000313" key="2">
    <source>
        <dbReference type="EMBL" id="MBE1605003.1"/>
    </source>
</evidence>
<dbReference type="Proteomes" id="UP000638648">
    <property type="component" value="Unassembled WGS sequence"/>
</dbReference>
<dbReference type="EMBL" id="JADBEM010000001">
    <property type="protein sequence ID" value="MBE1605003.1"/>
    <property type="molecule type" value="Genomic_DNA"/>
</dbReference>
<organism evidence="2 3">
    <name type="scientific">Actinopolymorpha pittospori</name>
    <dbReference type="NCBI Taxonomy" id="648752"/>
    <lineage>
        <taxon>Bacteria</taxon>
        <taxon>Bacillati</taxon>
        <taxon>Actinomycetota</taxon>
        <taxon>Actinomycetes</taxon>
        <taxon>Propionibacteriales</taxon>
        <taxon>Actinopolymorphaceae</taxon>
        <taxon>Actinopolymorpha</taxon>
    </lineage>
</organism>
<name>A0A927MTK2_9ACTN</name>
<evidence type="ECO:0000256" key="1">
    <source>
        <dbReference type="SAM" id="MobiDB-lite"/>
    </source>
</evidence>
<proteinExistence type="predicted"/>
<feature type="region of interest" description="Disordered" evidence="1">
    <location>
        <begin position="1"/>
        <end position="30"/>
    </location>
</feature>
<sequence>MPHPELHGAGLSQRPAPDPRQLRDGADGGF</sequence>